<dbReference type="AlphaFoldDB" id="K1SJH1"/>
<evidence type="ECO:0000313" key="1">
    <source>
        <dbReference type="EMBL" id="EKC47476.1"/>
    </source>
</evidence>
<gene>
    <name evidence="1" type="ORF">OBE_15689</name>
</gene>
<proteinExistence type="predicted"/>
<protein>
    <submittedName>
        <fullName evidence="1">Uncharacterized protein</fullName>
    </submittedName>
</protein>
<comment type="caution">
    <text evidence="1">The sequence shown here is derived from an EMBL/GenBank/DDBJ whole genome shotgun (WGS) entry which is preliminary data.</text>
</comment>
<name>K1SJH1_9ZZZZ</name>
<organism evidence="1">
    <name type="scientific">human gut metagenome</name>
    <dbReference type="NCBI Taxonomy" id="408170"/>
    <lineage>
        <taxon>unclassified sequences</taxon>
        <taxon>metagenomes</taxon>
        <taxon>organismal metagenomes</taxon>
    </lineage>
</organism>
<dbReference type="EMBL" id="AJWZ01010778">
    <property type="protein sequence ID" value="EKC47476.1"/>
    <property type="molecule type" value="Genomic_DNA"/>
</dbReference>
<sequence>IDETTMRMCYTHRRLLAQTALQLIAEGKKQKAINILKKADTEIPAYNVTLDYMSGGLDMARGWLMTGQKAKGKEYIEAVWKNASQYLNYYLSLPNDRFLQAEHDCIRQIMIMQSICEAAGMVSPQLEQKYEKQLNNLYRLYHGRGGRMPEGNQVKK</sequence>
<accession>K1SJH1</accession>
<reference evidence="1" key="1">
    <citation type="journal article" date="2013" name="Environ. Microbiol.">
        <title>Microbiota from the distal guts of lean and obese adolescents exhibit partial functional redundancy besides clear differences in community structure.</title>
        <authorList>
            <person name="Ferrer M."/>
            <person name="Ruiz A."/>
            <person name="Lanza F."/>
            <person name="Haange S.B."/>
            <person name="Oberbach A."/>
            <person name="Till H."/>
            <person name="Bargiela R."/>
            <person name="Campoy C."/>
            <person name="Segura M.T."/>
            <person name="Richter M."/>
            <person name="von Bergen M."/>
            <person name="Seifert J."/>
            <person name="Suarez A."/>
        </authorList>
    </citation>
    <scope>NUCLEOTIDE SEQUENCE</scope>
</reference>
<feature type="non-terminal residue" evidence="1">
    <location>
        <position position="1"/>
    </location>
</feature>